<dbReference type="OrthoDB" id="2968323at2759"/>
<dbReference type="InterPro" id="IPR011009">
    <property type="entry name" value="Kinase-like_dom_sf"/>
</dbReference>
<dbReference type="PANTHER" id="PTHR36091">
    <property type="entry name" value="ALTERED INHERITANCE OF MITOCHONDRIA PROTEIN 9, MITOCHONDRIAL"/>
    <property type="match status" value="1"/>
</dbReference>
<keyword evidence="3" id="KW-1185">Reference proteome</keyword>
<comment type="caution">
    <text evidence="2">The sequence shown here is derived from an EMBL/GenBank/DDBJ whole genome shotgun (WGS) entry which is preliminary data.</text>
</comment>
<dbReference type="AlphaFoldDB" id="A0A2R6R0Y1"/>
<dbReference type="EMBL" id="MLYV02000286">
    <property type="protein sequence ID" value="PSS18904.1"/>
    <property type="molecule type" value="Genomic_DNA"/>
</dbReference>
<dbReference type="GO" id="GO:0005739">
    <property type="term" value="C:mitochondrion"/>
    <property type="evidence" value="ECO:0007669"/>
    <property type="project" value="TreeGrafter"/>
</dbReference>
<gene>
    <name evidence="2" type="ORF">PHLCEN_2v3190</name>
</gene>
<dbReference type="InterPro" id="IPR051035">
    <property type="entry name" value="Mito_inheritance_9"/>
</dbReference>
<proteinExistence type="predicted"/>
<evidence type="ECO:0000313" key="3">
    <source>
        <dbReference type="Proteomes" id="UP000186601"/>
    </source>
</evidence>
<dbReference type="PANTHER" id="PTHR36091:SF2">
    <property type="entry name" value="AMINOGLYCOSIDE PHOSPHOTRANSFERASE DOMAIN-CONTAINING PROTEIN"/>
    <property type="match status" value="1"/>
</dbReference>
<evidence type="ECO:0000256" key="1">
    <source>
        <dbReference type="SAM" id="MobiDB-lite"/>
    </source>
</evidence>
<dbReference type="SUPFAM" id="SSF56112">
    <property type="entry name" value="Protein kinase-like (PK-like)"/>
    <property type="match status" value="1"/>
</dbReference>
<organism evidence="2 3">
    <name type="scientific">Hermanssonia centrifuga</name>
    <dbReference type="NCBI Taxonomy" id="98765"/>
    <lineage>
        <taxon>Eukaryota</taxon>
        <taxon>Fungi</taxon>
        <taxon>Dikarya</taxon>
        <taxon>Basidiomycota</taxon>
        <taxon>Agaricomycotina</taxon>
        <taxon>Agaricomycetes</taxon>
        <taxon>Polyporales</taxon>
        <taxon>Meruliaceae</taxon>
        <taxon>Hermanssonia</taxon>
    </lineage>
</organism>
<accession>A0A2R6R0Y1</accession>
<feature type="region of interest" description="Disordered" evidence="1">
    <location>
        <begin position="417"/>
        <end position="439"/>
    </location>
</feature>
<protein>
    <submittedName>
        <fullName evidence="2">Uncharacterized protein</fullName>
    </submittedName>
</protein>
<sequence>MASYKDLFRYTSGRWLHDEQRQQALHYRRFNVDALKNVAVSSARAGGITGIRKLAEGRCNQVFHLQLTEGRQVIARIPTPLSGPPHLVTASEVATMKFLRNRLGLTQVPRVLSWSSRSEDTPVGAQYIIMDVADGVELHSVWHQLTMKQRLRLVHKWIIFESKVIQAFIGGSGYGSLYYRKDIPVEDARDLSVDGQIDEEFGQMYHPISSLSPTPNALGPGSLPISQLLTVAHLLLHGNPLRVFSYRRTISVSVAKYFIPSDERLVRPTLTLRDSNQGNIFLSREALERDGTIEISAVIDWQHTAVLPLYLTALIPRFIEQAEPVPEQAEEEFLKEKAYLRKAYHALYQETELDVVEVVAQADEDERTWMEMEDAVEGIEGVVGAESDGWVRNEDYERAVRANETLRRARVENLGKEERQGLGGVNPAEIWPFQGEAKS</sequence>
<dbReference type="Proteomes" id="UP000186601">
    <property type="component" value="Unassembled WGS sequence"/>
</dbReference>
<reference evidence="2 3" key="1">
    <citation type="submission" date="2018-02" db="EMBL/GenBank/DDBJ databases">
        <title>Genome sequence of the basidiomycete white-rot fungus Phlebia centrifuga.</title>
        <authorList>
            <person name="Granchi Z."/>
            <person name="Peng M."/>
            <person name="de Vries R.P."/>
            <person name="Hilden K."/>
            <person name="Makela M.R."/>
            <person name="Grigoriev I."/>
            <person name="Riley R."/>
        </authorList>
    </citation>
    <scope>NUCLEOTIDE SEQUENCE [LARGE SCALE GENOMIC DNA]</scope>
    <source>
        <strain evidence="2 3">FBCC195</strain>
    </source>
</reference>
<name>A0A2R6R0Y1_9APHY</name>
<evidence type="ECO:0000313" key="2">
    <source>
        <dbReference type="EMBL" id="PSS18904.1"/>
    </source>
</evidence>
<dbReference type="STRING" id="98765.A0A2R6R0Y1"/>